<dbReference type="PANTHER" id="PTHR37817">
    <property type="entry name" value="N-ACETYLTRANSFERASE EIS"/>
    <property type="match status" value="1"/>
</dbReference>
<dbReference type="EMBL" id="AMQS01000004">
    <property type="protein sequence ID" value="EKF52192.1"/>
    <property type="molecule type" value="Genomic_DNA"/>
</dbReference>
<dbReference type="InterPro" id="IPR051554">
    <property type="entry name" value="Acetyltransferase_Eis"/>
</dbReference>
<proteinExistence type="predicted"/>
<sequence>MDKHLENQFLDLAVYAFNKQRNKEREEAFAKLLTFSKPYTFWENEELSSMIIDTSFRVYWKEEKLKMSGIGYVASYPEFRGNGSIRKLMTEILEDNYAAGTALSYLAPFSYQFYGQFGYQYAFDQKFYTMPAQEFPKGKKSLGHVQRRQFSEALVEDMAEIHDQAYNQGSLVRPQEVWEYYFQYKSQPYFATYEESGKILGYLIYEFSGTTFVIRECISLTQNAKDALYRFISSHAASFEMIKWAAPAHTFLEYDLAEPARMQLQLQAYMQARIVNLQEFLKVNGQPAFSARIIDEILPQNNICVGPQVENPEEMSIGEFTARILRENKAILREYF</sequence>
<dbReference type="InterPro" id="IPR016181">
    <property type="entry name" value="Acyl_CoA_acyltransferase"/>
</dbReference>
<dbReference type="Pfam" id="PF13527">
    <property type="entry name" value="Acetyltransf_9"/>
    <property type="match status" value="1"/>
</dbReference>
<dbReference type="PANTHER" id="PTHR37817:SF1">
    <property type="entry name" value="N-ACETYLTRANSFERASE EIS"/>
    <property type="match status" value="1"/>
</dbReference>
<dbReference type="AlphaFoldDB" id="K2QFF9"/>
<evidence type="ECO:0000313" key="3">
    <source>
        <dbReference type="Proteomes" id="UP000006787"/>
    </source>
</evidence>
<evidence type="ECO:0000313" key="2">
    <source>
        <dbReference type="EMBL" id="EKF52192.1"/>
    </source>
</evidence>
<dbReference type="Gene3D" id="3.40.630.30">
    <property type="match status" value="2"/>
</dbReference>
<dbReference type="GO" id="GO:0030649">
    <property type="term" value="P:aminoglycoside antibiotic catabolic process"/>
    <property type="evidence" value="ECO:0007669"/>
    <property type="project" value="TreeGrafter"/>
</dbReference>
<evidence type="ECO:0000259" key="1">
    <source>
        <dbReference type="Pfam" id="PF17668"/>
    </source>
</evidence>
<dbReference type="PATRIC" id="fig|1231377.3.peg.467"/>
<dbReference type="GO" id="GO:0034069">
    <property type="term" value="F:aminoglycoside N-acetyltransferase activity"/>
    <property type="evidence" value="ECO:0007669"/>
    <property type="project" value="TreeGrafter"/>
</dbReference>
<protein>
    <submittedName>
        <fullName evidence="2">Putative acetyltransferase</fullName>
    </submittedName>
</protein>
<dbReference type="eggNOG" id="COG4552">
    <property type="taxonomic scope" value="Bacteria"/>
</dbReference>
<dbReference type="Pfam" id="PF17668">
    <property type="entry name" value="Acetyltransf_17"/>
    <property type="match status" value="1"/>
</dbReference>
<accession>K2QFF9</accession>
<comment type="caution">
    <text evidence="2">The sequence shown here is derived from an EMBL/GenBank/DDBJ whole genome shotgun (WGS) entry which is preliminary data.</text>
</comment>
<reference evidence="2 3" key="1">
    <citation type="journal article" date="2012" name="J. Bacteriol.">
        <title>Genome Sequence of the Bacteriocin-Producing Strain Lactococcus garvieae DCC43.</title>
        <authorList>
            <person name="Gabrielsen C."/>
            <person name="Brede D.A."/>
            <person name="Hernandez P.E."/>
            <person name="Nes I.F."/>
            <person name="Diep D.B."/>
        </authorList>
    </citation>
    <scope>NUCLEOTIDE SEQUENCE [LARGE SCALE GENOMIC DNA]</scope>
    <source>
        <strain evidence="2 3">DCC43</strain>
    </source>
</reference>
<dbReference type="Proteomes" id="UP000006787">
    <property type="component" value="Unassembled WGS sequence"/>
</dbReference>
<name>K2QFF9_9LACT</name>
<keyword evidence="2" id="KW-0808">Transferase</keyword>
<organism evidence="2 3">
    <name type="scientific">Lactococcus garvieae DCC43</name>
    <dbReference type="NCBI Taxonomy" id="1231377"/>
    <lineage>
        <taxon>Bacteria</taxon>
        <taxon>Bacillati</taxon>
        <taxon>Bacillota</taxon>
        <taxon>Bacilli</taxon>
        <taxon>Lactobacillales</taxon>
        <taxon>Streptococcaceae</taxon>
        <taxon>Lactococcus</taxon>
    </lineage>
</organism>
<gene>
    <name evidence="2" type="ORF">C426_0465</name>
</gene>
<dbReference type="SUPFAM" id="SSF55729">
    <property type="entry name" value="Acyl-CoA N-acyltransferases (Nat)"/>
    <property type="match status" value="1"/>
</dbReference>
<feature type="domain" description="Eis-like acetyltransferase" evidence="1">
    <location>
        <begin position="169"/>
        <end position="274"/>
    </location>
</feature>
<dbReference type="InterPro" id="IPR041380">
    <property type="entry name" value="Acetyltransf_17"/>
</dbReference>